<evidence type="ECO:0000259" key="1">
    <source>
        <dbReference type="PROSITE" id="PS51186"/>
    </source>
</evidence>
<name>A0A2K4MM93_9NEIS</name>
<dbReference type="SUPFAM" id="SSF55729">
    <property type="entry name" value="Acyl-CoA N-acyltransferases (Nat)"/>
    <property type="match status" value="1"/>
</dbReference>
<dbReference type="AlphaFoldDB" id="A0A2K4MM93"/>
<protein>
    <submittedName>
        <fullName evidence="2">GNAT family N-acetyltransferase</fullName>
    </submittedName>
</protein>
<dbReference type="InterPro" id="IPR000182">
    <property type="entry name" value="GNAT_dom"/>
</dbReference>
<proteinExistence type="predicted"/>
<dbReference type="Pfam" id="PF00583">
    <property type="entry name" value="Acetyltransf_1"/>
    <property type="match status" value="1"/>
</dbReference>
<keyword evidence="3" id="KW-1185">Reference proteome</keyword>
<feature type="domain" description="N-acetyltransferase" evidence="1">
    <location>
        <begin position="16"/>
        <end position="166"/>
    </location>
</feature>
<dbReference type="Proteomes" id="UP000236416">
    <property type="component" value="Unassembled WGS sequence"/>
</dbReference>
<dbReference type="Gene3D" id="3.40.630.30">
    <property type="match status" value="1"/>
</dbReference>
<accession>A0A2K4MM93</accession>
<dbReference type="CDD" id="cd04301">
    <property type="entry name" value="NAT_SF"/>
    <property type="match status" value="1"/>
</dbReference>
<dbReference type="PROSITE" id="PS51186">
    <property type="entry name" value="GNAT"/>
    <property type="match status" value="1"/>
</dbReference>
<organism evidence="2 3">
    <name type="scientific">Chromobacterium sinusclupearum</name>
    <dbReference type="NCBI Taxonomy" id="2077146"/>
    <lineage>
        <taxon>Bacteria</taxon>
        <taxon>Pseudomonadati</taxon>
        <taxon>Pseudomonadota</taxon>
        <taxon>Betaproteobacteria</taxon>
        <taxon>Neisseriales</taxon>
        <taxon>Chromobacteriaceae</taxon>
        <taxon>Chromobacterium</taxon>
    </lineage>
</organism>
<evidence type="ECO:0000313" key="2">
    <source>
        <dbReference type="EMBL" id="POA98193.1"/>
    </source>
</evidence>
<sequence>MPFTPKPEYTMEILSQPYQALPQALRRECAVMLHQAYQCPGEPDPDDALHKPEYHAQAFCLLQHGHPVAYAAVVGLTVSHGGQAFALAALSCVATHPGHRRQGLGERVVAAASAWLRECGNYDIAAFTCDAELAPFYALAAGWRTVDDVVLLAHSGNHALRSDRLGKTVMLELLSARAQSAAAAFRSTTINLGLPEGEFI</sequence>
<evidence type="ECO:0000313" key="3">
    <source>
        <dbReference type="Proteomes" id="UP000236416"/>
    </source>
</evidence>
<gene>
    <name evidence="2" type="ORF">C2134_12110</name>
</gene>
<dbReference type="EMBL" id="PPTF01000060">
    <property type="protein sequence ID" value="POA98193.1"/>
    <property type="molecule type" value="Genomic_DNA"/>
</dbReference>
<dbReference type="InterPro" id="IPR016181">
    <property type="entry name" value="Acyl_CoA_acyltransferase"/>
</dbReference>
<keyword evidence="2" id="KW-0808">Transferase</keyword>
<reference evidence="2 3" key="1">
    <citation type="submission" date="2018-01" db="EMBL/GenBank/DDBJ databases">
        <title>Genomic Sequence of Chromobacterium MWU13-2610 from wild cranberry bogs within the Cape Cod National Seashore.</title>
        <authorList>
            <person name="O'Hara-Hanley K."/>
            <person name="Soby S."/>
            <person name="Harrison A."/>
        </authorList>
    </citation>
    <scope>NUCLEOTIDE SEQUENCE [LARGE SCALE GENOMIC DNA]</scope>
    <source>
        <strain evidence="2 3">MWU13-2610</strain>
    </source>
</reference>
<comment type="caution">
    <text evidence="2">The sequence shown here is derived from an EMBL/GenBank/DDBJ whole genome shotgun (WGS) entry which is preliminary data.</text>
</comment>
<dbReference type="GO" id="GO:0016747">
    <property type="term" value="F:acyltransferase activity, transferring groups other than amino-acyl groups"/>
    <property type="evidence" value="ECO:0007669"/>
    <property type="project" value="InterPro"/>
</dbReference>